<dbReference type="FunFam" id="2.60.40.10:FF:000171">
    <property type="entry name" value="protein-glutamine gamma-glutamyltransferase 6"/>
    <property type="match status" value="1"/>
</dbReference>
<organism evidence="3 4">
    <name type="scientific">Manduca sexta</name>
    <name type="common">Tobacco hawkmoth</name>
    <name type="synonym">Tobacco hornworm</name>
    <dbReference type="NCBI Taxonomy" id="7130"/>
    <lineage>
        <taxon>Eukaryota</taxon>
        <taxon>Metazoa</taxon>
        <taxon>Ecdysozoa</taxon>
        <taxon>Arthropoda</taxon>
        <taxon>Hexapoda</taxon>
        <taxon>Insecta</taxon>
        <taxon>Pterygota</taxon>
        <taxon>Neoptera</taxon>
        <taxon>Endopterygota</taxon>
        <taxon>Lepidoptera</taxon>
        <taxon>Glossata</taxon>
        <taxon>Ditrysia</taxon>
        <taxon>Bombycoidea</taxon>
        <taxon>Sphingidae</taxon>
        <taxon>Sphinginae</taxon>
        <taxon>Sphingini</taxon>
        <taxon>Manduca</taxon>
    </lineage>
</organism>
<comment type="similarity">
    <text evidence="1">Belongs to the transglutaminase superfamily. Transglutaminase family.</text>
</comment>
<dbReference type="Pfam" id="PF00927">
    <property type="entry name" value="Transglut_C"/>
    <property type="match status" value="2"/>
</dbReference>
<gene>
    <name evidence="3" type="ORF">O3G_MSEX010160</name>
</gene>
<name>A0A922CTD8_MANSE</name>
<dbReference type="InterPro" id="IPR002931">
    <property type="entry name" value="Transglutaminase-like"/>
</dbReference>
<dbReference type="GO" id="GO:0003810">
    <property type="term" value="F:protein-glutamine gamma-glutamyltransferase activity"/>
    <property type="evidence" value="ECO:0007669"/>
    <property type="project" value="InterPro"/>
</dbReference>
<evidence type="ECO:0000256" key="1">
    <source>
        <dbReference type="ARBA" id="ARBA00005968"/>
    </source>
</evidence>
<sequence>MVRFNRPYDETKDLVQLVFSLGKRVHMETQGTMYIRPDAVQDKHTWTAKLTASKENTLSFEVTTPVTVPVGNWALQVVTRLKSTSQRMVYKYEQDLYILFNPWNQDDQTYMEDSKLLKEYVLQDVGKVWQGRFSKPWAFGQFDDVVLPACMYMLERANMPFHHRGDPIKMSRIISRIVNVNDDGGVVIGRWYGEYKDGTAPWDWTGSVDILSQYLKTKRSVAYGQCWVFACVLNTVCRALGLPSRVVTNLSSAHDGDKSLSIDNYFSEDMKELPDMSPDSIWNYHVWNDVWMARPDLPAGFGGWQAVDATPQELSQGMHQCGPAPVIAVKKGEIGFNYDVDFLLSTVNADVLHWRKDDNAELGYSVVGSDKYKVGRQILTKKPFVFDPYGDKDVEDITHQYKYKEGTNSERIALMNGVRQSEKARRYYDVLKTMNNDVKFSLRDIETVTIGNDFSVAVDIENTSDKGHNVKASLSAISVYYNGVRANVVKEVEQNIFVGPHKKETMSVSVTYGEYLPKLVEHCNMKISAMAMVEATKQAWADADDFQILKPKIDFKVNNKLVLNQPSPVVLSFKNPLDRPLTGCEFRLTSSGVVGRTMHLPAANVEAHGMVHAELKLMPKKLGKVEFVATFKSVQLTDVHGAASVEVLPK</sequence>
<dbReference type="InterPro" id="IPR050779">
    <property type="entry name" value="Transglutaminase"/>
</dbReference>
<dbReference type="Proteomes" id="UP000791440">
    <property type="component" value="Unassembled WGS sequence"/>
</dbReference>
<dbReference type="InterPro" id="IPR001102">
    <property type="entry name" value="Transglutaminase_N"/>
</dbReference>
<dbReference type="Pfam" id="PF00868">
    <property type="entry name" value="Transglut_N"/>
    <property type="match status" value="1"/>
</dbReference>
<dbReference type="InterPro" id="IPR023608">
    <property type="entry name" value="Transglutaminase_animal"/>
</dbReference>
<reference evidence="3" key="1">
    <citation type="journal article" date="2016" name="Insect Biochem. Mol. Biol.">
        <title>Multifaceted biological insights from a draft genome sequence of the tobacco hornworm moth, Manduca sexta.</title>
        <authorList>
            <person name="Kanost M.R."/>
            <person name="Arrese E.L."/>
            <person name="Cao X."/>
            <person name="Chen Y.R."/>
            <person name="Chellapilla S."/>
            <person name="Goldsmith M.R."/>
            <person name="Grosse-Wilde E."/>
            <person name="Heckel D.G."/>
            <person name="Herndon N."/>
            <person name="Jiang H."/>
            <person name="Papanicolaou A."/>
            <person name="Qu J."/>
            <person name="Soulages J.L."/>
            <person name="Vogel H."/>
            <person name="Walters J."/>
            <person name="Waterhouse R.M."/>
            <person name="Ahn S.J."/>
            <person name="Almeida F.C."/>
            <person name="An C."/>
            <person name="Aqrawi P."/>
            <person name="Bretschneider A."/>
            <person name="Bryant W.B."/>
            <person name="Bucks S."/>
            <person name="Chao H."/>
            <person name="Chevignon G."/>
            <person name="Christen J.M."/>
            <person name="Clarke D.F."/>
            <person name="Dittmer N.T."/>
            <person name="Ferguson L.C.F."/>
            <person name="Garavelou S."/>
            <person name="Gordon K.H.J."/>
            <person name="Gunaratna R.T."/>
            <person name="Han Y."/>
            <person name="Hauser F."/>
            <person name="He Y."/>
            <person name="Heidel-Fischer H."/>
            <person name="Hirsh A."/>
            <person name="Hu Y."/>
            <person name="Jiang H."/>
            <person name="Kalra D."/>
            <person name="Klinner C."/>
            <person name="Konig C."/>
            <person name="Kovar C."/>
            <person name="Kroll A.R."/>
            <person name="Kuwar S.S."/>
            <person name="Lee S.L."/>
            <person name="Lehman R."/>
            <person name="Li K."/>
            <person name="Li Z."/>
            <person name="Liang H."/>
            <person name="Lovelace S."/>
            <person name="Lu Z."/>
            <person name="Mansfield J.H."/>
            <person name="McCulloch K.J."/>
            <person name="Mathew T."/>
            <person name="Morton B."/>
            <person name="Muzny D.M."/>
            <person name="Neunemann D."/>
            <person name="Ongeri F."/>
            <person name="Pauchet Y."/>
            <person name="Pu L.L."/>
            <person name="Pyrousis I."/>
            <person name="Rao X.J."/>
            <person name="Redding A."/>
            <person name="Roesel C."/>
            <person name="Sanchez-Gracia A."/>
            <person name="Schaack S."/>
            <person name="Shukla A."/>
            <person name="Tetreau G."/>
            <person name="Wang Y."/>
            <person name="Xiong G.H."/>
            <person name="Traut W."/>
            <person name="Walsh T.K."/>
            <person name="Worley K.C."/>
            <person name="Wu D."/>
            <person name="Wu W."/>
            <person name="Wu Y.Q."/>
            <person name="Zhang X."/>
            <person name="Zou Z."/>
            <person name="Zucker H."/>
            <person name="Briscoe A.D."/>
            <person name="Burmester T."/>
            <person name="Clem R.J."/>
            <person name="Feyereisen R."/>
            <person name="Grimmelikhuijzen C.J.P."/>
            <person name="Hamodrakas S.J."/>
            <person name="Hansson B.S."/>
            <person name="Huguet E."/>
            <person name="Jermiin L.S."/>
            <person name="Lan Q."/>
            <person name="Lehman H.K."/>
            <person name="Lorenzen M."/>
            <person name="Merzendorfer H."/>
            <person name="Michalopoulos I."/>
            <person name="Morton D.B."/>
            <person name="Muthukrishnan S."/>
            <person name="Oakeshott J.G."/>
            <person name="Palmer W."/>
            <person name="Park Y."/>
            <person name="Passarelli A.L."/>
            <person name="Rozas J."/>
            <person name="Schwartz L.M."/>
            <person name="Smith W."/>
            <person name="Southgate A."/>
            <person name="Vilcinskas A."/>
            <person name="Vogt R."/>
            <person name="Wang P."/>
            <person name="Werren J."/>
            <person name="Yu X.Q."/>
            <person name="Zhou J.J."/>
            <person name="Brown S.J."/>
            <person name="Scherer S.E."/>
            <person name="Richards S."/>
            <person name="Blissard G.W."/>
        </authorList>
    </citation>
    <scope>NUCLEOTIDE SEQUENCE</scope>
</reference>
<reference evidence="3" key="2">
    <citation type="submission" date="2020-12" db="EMBL/GenBank/DDBJ databases">
        <authorList>
            <person name="Kanost M."/>
        </authorList>
    </citation>
    <scope>NUCLEOTIDE SEQUENCE</scope>
</reference>
<dbReference type="AlphaFoldDB" id="A0A922CTD8"/>
<keyword evidence="4" id="KW-1185">Reference proteome</keyword>
<dbReference type="InterPro" id="IPR008958">
    <property type="entry name" value="Transglutaminase_C"/>
</dbReference>
<dbReference type="Pfam" id="PF01841">
    <property type="entry name" value="Transglut_core"/>
    <property type="match status" value="1"/>
</dbReference>
<dbReference type="PANTHER" id="PTHR11590">
    <property type="entry name" value="PROTEIN-GLUTAMINE GAMMA-GLUTAMYLTRANSFERASE"/>
    <property type="match status" value="1"/>
</dbReference>
<dbReference type="FunFam" id="3.90.260.10:FF:000002">
    <property type="entry name" value="Erythrocyte membrane protein band 4.2"/>
    <property type="match status" value="1"/>
</dbReference>
<proteinExistence type="inferred from homology"/>
<evidence type="ECO:0000259" key="2">
    <source>
        <dbReference type="SMART" id="SM00460"/>
    </source>
</evidence>
<accession>A0A922CTD8</accession>
<protein>
    <recommendedName>
        <fullName evidence="2">Transglutaminase-like domain-containing protein</fullName>
    </recommendedName>
</protein>
<evidence type="ECO:0000313" key="4">
    <source>
        <dbReference type="Proteomes" id="UP000791440"/>
    </source>
</evidence>
<dbReference type="SMART" id="SM00460">
    <property type="entry name" value="TGc"/>
    <property type="match status" value="1"/>
</dbReference>
<evidence type="ECO:0000313" key="3">
    <source>
        <dbReference type="EMBL" id="KAG6457188.1"/>
    </source>
</evidence>
<dbReference type="PIRSF" id="PIRSF000459">
    <property type="entry name" value="TGM_EBP42"/>
    <property type="match status" value="1"/>
</dbReference>
<dbReference type="PANTHER" id="PTHR11590:SF40">
    <property type="entry name" value="HEMOCYTE PROTEIN-GLUTAMINE GAMMA-GLUTAMYLTRANSFERASE-LIKE PROTEIN"/>
    <property type="match status" value="1"/>
</dbReference>
<feature type="domain" description="Transglutaminase-like" evidence="2">
    <location>
        <begin position="218"/>
        <end position="311"/>
    </location>
</feature>
<comment type="caution">
    <text evidence="3">The sequence shown here is derived from an EMBL/GenBank/DDBJ whole genome shotgun (WGS) entry which is preliminary data.</text>
</comment>
<dbReference type="EMBL" id="JH668536">
    <property type="protein sequence ID" value="KAG6457188.1"/>
    <property type="molecule type" value="Genomic_DNA"/>
</dbReference>
<dbReference type="FunFam" id="2.60.40.10:FF:000090">
    <property type="entry name" value="Protein-glutamine gamma-glutamyltransferase 2"/>
    <property type="match status" value="1"/>
</dbReference>